<evidence type="ECO:0000256" key="10">
    <source>
        <dbReference type="SAM" id="Phobius"/>
    </source>
</evidence>
<evidence type="ECO:0000256" key="1">
    <source>
        <dbReference type="ARBA" id="ARBA00004141"/>
    </source>
</evidence>
<dbReference type="EMBL" id="NIDN02000184">
    <property type="protein sequence ID" value="RLL94788.1"/>
    <property type="molecule type" value="Genomic_DNA"/>
</dbReference>
<dbReference type="PANTHER" id="PTHR48022">
    <property type="entry name" value="PLASTIDIC GLUCOSE TRANSPORTER 4"/>
    <property type="match status" value="1"/>
</dbReference>
<evidence type="ECO:0000313" key="13">
    <source>
        <dbReference type="EMBL" id="RLL94788.1"/>
    </source>
</evidence>
<dbReference type="PROSITE" id="PS51387">
    <property type="entry name" value="FAD_PCMH"/>
    <property type="match status" value="1"/>
</dbReference>
<dbReference type="Gene3D" id="1.20.1250.20">
    <property type="entry name" value="MFS general substrate transporter like domains"/>
    <property type="match status" value="1"/>
</dbReference>
<protein>
    <recommendedName>
        <fullName evidence="15">Major facilitator superfamily (MFS) profile domain-containing protein</fullName>
    </recommendedName>
</protein>
<keyword evidence="5" id="KW-0285">Flavoprotein</keyword>
<dbReference type="Pfam" id="PF01565">
    <property type="entry name" value="FAD_binding_4"/>
    <property type="match status" value="1"/>
</dbReference>
<dbReference type="PRINTS" id="PR00171">
    <property type="entry name" value="SUGRTRNSPORT"/>
</dbReference>
<dbReference type="InterPro" id="IPR016167">
    <property type="entry name" value="FAD-bd_PCMH_sub1"/>
</dbReference>
<sequence>MGYSNFWKRLSPSQLNIAIQAFSLVCIFFEGYDQGVMGGVNAAPYYVTEVGIGEPDGKVTDTTHQGGIVSIYYLGCIFGCFAGGWLADRIGRINGLLIGSIFALVGGALQAAITSSDFMLVARVITGIGTGALTGITPVLVSETSSAQHRGGFLGYVFIANYLGISVAYWMAFGLAFINNGYSDIRWRLLLAFQCVPALILVIFIKMLPDSPRFLASVGRNEEARDLLTRVRAHKATPAEIDHEYMEIVASAQDSKPSSPIEFVKILVGKGGRPGSNLGRRAWLCVWLQIMASWTGITAVTAYSPVLLSQAGYSEVTQNGLAGGLNTIGIIGTIISAQIVDRIGRRKCLMLGSAALFAVELVAGGVYEGSLQNPSKASQFAPAAVAMLFLFNLAYAATWGTVAFLVPTEIFPSDLRAQGNGFGITGWAIGVGMTTLVNPIMFGSLKSRSYFLLAGLNLLWIPIVYLLYPETCNRSLESIDALFSTPSPWYWDMERAYQLHSDVLAERAARKLADEDATKAEGQESAHEEFHHTTTGAIVEVTSTSEVSEAVKFARKHHINFVTEAGGHSTTGSSATHGGLVISLTKMRRVLTDPASKTVCVQGGAIWDDVNESTAAYDLAVVGSTASNTGVAGPTLGGGFGWLTGRYGLISDNLLNVRMVLADGTIVEASDESYQDLFWAVRGAGQAFGIVTELVFRAYELAGPVYGGTLVFTVDRLPGILEFANRFDEQQDEDSGFFFGLAAPSAADRTAILVLPFYNGSQQKAEEFFAPLISLGPSINKTSMMSYKELNRIANIDPVPEGRKCFTGTKISMPLDRHLLCDLWEHFDAIMEKYPRSKHSVLMFELIPYGKTISVPIDATACADRGRYYNVALLLCWYDPEHDATMHTYMRALISKIKNSACYAGQKENVQANANFAGHEIGATYLFRDNLPRLQALKRKYDPHNIFSKWHNLISHTENQS</sequence>
<evidence type="ECO:0000313" key="14">
    <source>
        <dbReference type="Proteomes" id="UP000215289"/>
    </source>
</evidence>
<gene>
    <name evidence="13" type="ORF">CFD26_100618</name>
</gene>
<name>A0A421CXY8_9EURO</name>
<evidence type="ECO:0000256" key="3">
    <source>
        <dbReference type="ARBA" id="ARBA00010992"/>
    </source>
</evidence>
<comment type="similarity">
    <text evidence="3">Belongs to the major facilitator superfamily. Sugar transporter (TC 2.A.1.1) family.</text>
</comment>
<feature type="transmembrane region" description="Helical" evidence="10">
    <location>
        <begin position="379"/>
        <end position="406"/>
    </location>
</feature>
<dbReference type="InterPro" id="IPR012951">
    <property type="entry name" value="BBE"/>
</dbReference>
<organism evidence="13 14">
    <name type="scientific">Aspergillus turcosus</name>
    <dbReference type="NCBI Taxonomy" id="1245748"/>
    <lineage>
        <taxon>Eukaryota</taxon>
        <taxon>Fungi</taxon>
        <taxon>Dikarya</taxon>
        <taxon>Ascomycota</taxon>
        <taxon>Pezizomycotina</taxon>
        <taxon>Eurotiomycetes</taxon>
        <taxon>Eurotiomycetidae</taxon>
        <taxon>Eurotiales</taxon>
        <taxon>Aspergillaceae</taxon>
        <taxon>Aspergillus</taxon>
        <taxon>Aspergillus subgen. Fumigati</taxon>
    </lineage>
</organism>
<feature type="transmembrane region" description="Helical" evidence="10">
    <location>
        <begin position="153"/>
        <end position="173"/>
    </location>
</feature>
<dbReference type="InterPro" id="IPR005828">
    <property type="entry name" value="MFS_sugar_transport-like"/>
</dbReference>
<evidence type="ECO:0000259" key="12">
    <source>
        <dbReference type="PROSITE" id="PS51387"/>
    </source>
</evidence>
<dbReference type="InterPro" id="IPR036318">
    <property type="entry name" value="FAD-bd_PCMH-like_sf"/>
</dbReference>
<comment type="similarity">
    <text evidence="2">Belongs to the oxygen-dependent FAD-linked oxidoreductase family.</text>
</comment>
<keyword evidence="9 10" id="KW-0472">Membrane</keyword>
<feature type="transmembrane region" description="Helical" evidence="10">
    <location>
        <begin position="119"/>
        <end position="141"/>
    </location>
</feature>
<feature type="transmembrane region" description="Helical" evidence="10">
    <location>
        <begin position="93"/>
        <end position="113"/>
    </location>
</feature>
<feature type="transmembrane region" description="Helical" evidence="10">
    <location>
        <begin position="323"/>
        <end position="341"/>
    </location>
</feature>
<comment type="caution">
    <text evidence="13">The sequence shown here is derived from an EMBL/GenBank/DDBJ whole genome shotgun (WGS) entry which is preliminary data.</text>
</comment>
<dbReference type="Proteomes" id="UP000215289">
    <property type="component" value="Unassembled WGS sequence"/>
</dbReference>
<evidence type="ECO:0000256" key="4">
    <source>
        <dbReference type="ARBA" id="ARBA00022448"/>
    </source>
</evidence>
<dbReference type="GO" id="GO:0016491">
    <property type="term" value="F:oxidoreductase activity"/>
    <property type="evidence" value="ECO:0007669"/>
    <property type="project" value="InterPro"/>
</dbReference>
<accession>A0A421CXY8</accession>
<evidence type="ECO:0000259" key="11">
    <source>
        <dbReference type="PROSITE" id="PS50850"/>
    </source>
</evidence>
<dbReference type="InterPro" id="IPR016166">
    <property type="entry name" value="FAD-bd_PCMH"/>
</dbReference>
<dbReference type="NCBIfam" id="TIGR00879">
    <property type="entry name" value="SP"/>
    <property type="match status" value="1"/>
</dbReference>
<feature type="domain" description="FAD-binding PCMH-type" evidence="12">
    <location>
        <begin position="530"/>
        <end position="701"/>
    </location>
</feature>
<dbReference type="AlphaFoldDB" id="A0A421CXY8"/>
<keyword evidence="6 10" id="KW-0812">Transmembrane</keyword>
<dbReference type="Gene3D" id="3.30.43.10">
    <property type="entry name" value="Uridine Diphospho-n-acetylenolpyruvylglucosamine Reductase, domain 2"/>
    <property type="match status" value="1"/>
</dbReference>
<dbReference type="Gene3D" id="3.40.462.20">
    <property type="match status" value="1"/>
</dbReference>
<keyword evidence="14" id="KW-1185">Reference proteome</keyword>
<dbReference type="GO" id="GO:0016020">
    <property type="term" value="C:membrane"/>
    <property type="evidence" value="ECO:0007669"/>
    <property type="project" value="UniProtKB-SubCell"/>
</dbReference>
<dbReference type="GO" id="GO:0071949">
    <property type="term" value="F:FAD binding"/>
    <property type="evidence" value="ECO:0007669"/>
    <property type="project" value="InterPro"/>
</dbReference>
<dbReference type="PANTHER" id="PTHR48022:SF44">
    <property type="entry name" value="SUGAR TRANSPORTER, PUTATIVE (AFU_ORTHOLOGUE AFUA_4G14610)-RELATED"/>
    <property type="match status" value="1"/>
</dbReference>
<dbReference type="InterPro" id="IPR020846">
    <property type="entry name" value="MFS_dom"/>
</dbReference>
<dbReference type="InterPro" id="IPR005829">
    <property type="entry name" value="Sugar_transporter_CS"/>
</dbReference>
<evidence type="ECO:0008006" key="15">
    <source>
        <dbReference type="Google" id="ProtNLM"/>
    </source>
</evidence>
<keyword evidence="7" id="KW-0274">FAD</keyword>
<dbReference type="PROSITE" id="PS00216">
    <property type="entry name" value="SUGAR_TRANSPORT_1"/>
    <property type="match status" value="1"/>
</dbReference>
<evidence type="ECO:0000256" key="7">
    <source>
        <dbReference type="ARBA" id="ARBA00022827"/>
    </source>
</evidence>
<feature type="transmembrane region" description="Helical" evidence="10">
    <location>
        <begin position="450"/>
        <end position="468"/>
    </location>
</feature>
<dbReference type="SUPFAM" id="SSF55103">
    <property type="entry name" value="FAD-linked oxidases, C-terminal domain"/>
    <property type="match status" value="1"/>
</dbReference>
<dbReference type="PROSITE" id="PS00217">
    <property type="entry name" value="SUGAR_TRANSPORT_2"/>
    <property type="match status" value="1"/>
</dbReference>
<comment type="subcellular location">
    <subcellularLocation>
        <location evidence="1">Membrane</location>
        <topology evidence="1">Multi-pass membrane protein</topology>
    </subcellularLocation>
</comment>
<keyword evidence="8 10" id="KW-1133">Transmembrane helix</keyword>
<evidence type="ECO:0000256" key="8">
    <source>
        <dbReference type="ARBA" id="ARBA00022989"/>
    </source>
</evidence>
<dbReference type="Pfam" id="PF00083">
    <property type="entry name" value="Sugar_tr"/>
    <property type="match status" value="1"/>
</dbReference>
<feature type="domain" description="Major facilitator superfamily (MFS) profile" evidence="11">
    <location>
        <begin position="19"/>
        <end position="472"/>
    </location>
</feature>
<reference evidence="13 14" key="1">
    <citation type="submission" date="2018-08" db="EMBL/GenBank/DDBJ databases">
        <title>Draft genome sequences of two Aspergillus turcosus clinical strains isolated from bronchoalveolar lavage fluid: one azole-susceptible and the other azole-resistant.</title>
        <authorList>
            <person name="Parent-Michaud M."/>
            <person name="Dufresne P.J."/>
            <person name="Fournier E."/>
            <person name="Martineau C."/>
            <person name="Moreira S."/>
            <person name="Perkins V."/>
            <person name="De Repentigny L."/>
            <person name="Dufresne S.F."/>
        </authorList>
    </citation>
    <scope>NUCLEOTIDE SEQUENCE [LARGE SCALE GENOMIC DNA]</scope>
    <source>
        <strain evidence="13">HMR AF 1038</strain>
    </source>
</reference>
<dbReference type="SUPFAM" id="SSF56176">
    <property type="entry name" value="FAD-binding/transporter-associated domain-like"/>
    <property type="match status" value="1"/>
</dbReference>
<feature type="transmembrane region" description="Helical" evidence="10">
    <location>
        <begin position="348"/>
        <end position="367"/>
    </location>
</feature>
<feature type="transmembrane region" description="Helical" evidence="10">
    <location>
        <begin position="66"/>
        <end position="86"/>
    </location>
</feature>
<evidence type="ECO:0000256" key="6">
    <source>
        <dbReference type="ARBA" id="ARBA00022692"/>
    </source>
</evidence>
<dbReference type="InterPro" id="IPR016169">
    <property type="entry name" value="FAD-bd_PCMH_sub2"/>
</dbReference>
<keyword evidence="4" id="KW-0813">Transport</keyword>
<feature type="transmembrane region" description="Helical" evidence="10">
    <location>
        <begin position="185"/>
        <end position="205"/>
    </location>
</feature>
<dbReference type="InterPro" id="IPR050360">
    <property type="entry name" value="MFS_Sugar_Transporters"/>
</dbReference>
<dbReference type="InterPro" id="IPR036259">
    <property type="entry name" value="MFS_trans_sf"/>
</dbReference>
<dbReference type="SUPFAM" id="SSF103473">
    <property type="entry name" value="MFS general substrate transporter"/>
    <property type="match status" value="1"/>
</dbReference>
<dbReference type="STRING" id="1245748.A0A421CXY8"/>
<dbReference type="InterPro" id="IPR006094">
    <property type="entry name" value="Oxid_FAD_bind_N"/>
</dbReference>
<feature type="transmembrane region" description="Helical" evidence="10">
    <location>
        <begin position="282"/>
        <end position="303"/>
    </location>
</feature>
<evidence type="ECO:0000256" key="9">
    <source>
        <dbReference type="ARBA" id="ARBA00023136"/>
    </source>
</evidence>
<dbReference type="InterPro" id="IPR003663">
    <property type="entry name" value="Sugar/inositol_transpt"/>
</dbReference>
<dbReference type="GO" id="GO:0005351">
    <property type="term" value="F:carbohydrate:proton symporter activity"/>
    <property type="evidence" value="ECO:0007669"/>
    <property type="project" value="TreeGrafter"/>
</dbReference>
<proteinExistence type="inferred from homology"/>
<dbReference type="FunFam" id="1.20.1250.20:FF:000090">
    <property type="entry name" value="MFS sugar transporter, putative"/>
    <property type="match status" value="1"/>
</dbReference>
<dbReference type="Pfam" id="PF08031">
    <property type="entry name" value="BBE"/>
    <property type="match status" value="1"/>
</dbReference>
<dbReference type="PROSITE" id="PS50850">
    <property type="entry name" value="MFS"/>
    <property type="match status" value="1"/>
</dbReference>
<dbReference type="Gene3D" id="3.30.465.10">
    <property type="match status" value="1"/>
</dbReference>
<evidence type="ECO:0000256" key="2">
    <source>
        <dbReference type="ARBA" id="ARBA00005466"/>
    </source>
</evidence>
<evidence type="ECO:0000256" key="5">
    <source>
        <dbReference type="ARBA" id="ARBA00022630"/>
    </source>
</evidence>
<dbReference type="OrthoDB" id="2544694at2759"/>
<dbReference type="InterPro" id="IPR016164">
    <property type="entry name" value="FAD-linked_Oxase-like_C"/>
</dbReference>